<evidence type="ECO:0008006" key="9">
    <source>
        <dbReference type="Google" id="ProtNLM"/>
    </source>
</evidence>
<organism evidence="7 8">
    <name type="scientific">Cylicocyclus nassatus</name>
    <name type="common">Nematode worm</name>
    <dbReference type="NCBI Taxonomy" id="53992"/>
    <lineage>
        <taxon>Eukaryota</taxon>
        <taxon>Metazoa</taxon>
        <taxon>Ecdysozoa</taxon>
        <taxon>Nematoda</taxon>
        <taxon>Chromadorea</taxon>
        <taxon>Rhabditida</taxon>
        <taxon>Rhabditina</taxon>
        <taxon>Rhabditomorpha</taxon>
        <taxon>Strongyloidea</taxon>
        <taxon>Strongylidae</taxon>
        <taxon>Cylicocyclus</taxon>
    </lineage>
</organism>
<evidence type="ECO:0000256" key="6">
    <source>
        <dbReference type="SAM" id="Phobius"/>
    </source>
</evidence>
<protein>
    <recommendedName>
        <fullName evidence="9">Permease</fullName>
    </recommendedName>
</protein>
<dbReference type="Pfam" id="PF00860">
    <property type="entry name" value="Xan_ur_permease"/>
    <property type="match status" value="1"/>
</dbReference>
<evidence type="ECO:0000256" key="1">
    <source>
        <dbReference type="ARBA" id="ARBA00004141"/>
    </source>
</evidence>
<name>A0AA36M9T2_CYLNA</name>
<accession>A0AA36M9T2</accession>
<feature type="transmembrane region" description="Helical" evidence="6">
    <location>
        <begin position="48"/>
        <end position="70"/>
    </location>
</feature>
<evidence type="ECO:0000256" key="3">
    <source>
        <dbReference type="ARBA" id="ARBA00022692"/>
    </source>
</evidence>
<feature type="transmembrane region" description="Helical" evidence="6">
    <location>
        <begin position="91"/>
        <end position="111"/>
    </location>
</feature>
<dbReference type="GO" id="GO:0016020">
    <property type="term" value="C:membrane"/>
    <property type="evidence" value="ECO:0007669"/>
    <property type="project" value="UniProtKB-SubCell"/>
</dbReference>
<dbReference type="PANTHER" id="PTHR11119">
    <property type="entry name" value="XANTHINE-URACIL / VITAMIN C PERMEASE FAMILY MEMBER"/>
    <property type="match status" value="1"/>
</dbReference>
<feature type="transmembrane region" description="Helical" evidence="6">
    <location>
        <begin position="188"/>
        <end position="205"/>
    </location>
</feature>
<reference evidence="7" key="1">
    <citation type="submission" date="2023-07" db="EMBL/GenBank/DDBJ databases">
        <authorList>
            <consortium name="CYATHOMIX"/>
        </authorList>
    </citation>
    <scope>NUCLEOTIDE SEQUENCE</scope>
    <source>
        <strain evidence="7">N/A</strain>
    </source>
</reference>
<keyword evidence="3 6" id="KW-0812">Transmembrane</keyword>
<keyword evidence="8" id="KW-1185">Reference proteome</keyword>
<keyword evidence="5 6" id="KW-0472">Membrane</keyword>
<feature type="transmembrane region" description="Helical" evidence="6">
    <location>
        <begin position="401"/>
        <end position="420"/>
    </location>
</feature>
<gene>
    <name evidence="7" type="ORF">CYNAS_LOCUS14718</name>
</gene>
<dbReference type="AlphaFoldDB" id="A0AA36M9T2"/>
<dbReference type="GO" id="GO:0022857">
    <property type="term" value="F:transmembrane transporter activity"/>
    <property type="evidence" value="ECO:0007669"/>
    <property type="project" value="InterPro"/>
</dbReference>
<evidence type="ECO:0000256" key="2">
    <source>
        <dbReference type="ARBA" id="ARBA00008821"/>
    </source>
</evidence>
<comment type="caution">
    <text evidence="7">The sequence shown here is derived from an EMBL/GenBank/DDBJ whole genome shotgun (WGS) entry which is preliminary data.</text>
</comment>
<sequence>MLQRAALKLERVSSFIREHFLKIGEQIEMGVTIEKHEPLHLRVNDVPVWSAALMFGFQQAMICLSGLLVYPFIISEAVCAGDATVQLRVQLIAATFVSCGIATIIQTTFGLRLCVLNGPAMAFLPPLLAYKALRASECTFTELDTVNPDIWQGRLQEISGSLLVACVSFIIIGGTGMAGLLARLIGPITIVPLMILLTASVVPTVESKLSLHWISLVMLACVVAMAVYMENMRISLPCYSIEKKRFFTTKVRLFGQFPYLLSILLVWFICYLMTITGFEPEGGQARTDKNVSMSVLKESPWFQVPYPGRFGLPRWSIGLCMAYLASCLSSVIENIGSYDLLARVSEQRPPPKNAVNRAIMVEGIGSMLAAVMGVSTGVTTFGENIALIHITRVASRSTMQIAGALLIIMGLFTKMAALLASIPDALVGAVLMMGMSMIAGVAMSNLQLIDLKLTRNLSILGLSLLTGLVLPLHLERSPIRTGNADWDQIINMLLSIKMLVGGVVAVILDNSVPGATLRQRGLKRHDEEEKQEKIEQLEDDGYAFPEYVNRILRAMPFLQLLPFLPSHPPSKPSPSRAQSISPGDVA</sequence>
<comment type="subcellular location">
    <subcellularLocation>
        <location evidence="1">Membrane</location>
        <topology evidence="1">Multi-pass membrane protein</topology>
    </subcellularLocation>
</comment>
<evidence type="ECO:0000313" key="8">
    <source>
        <dbReference type="Proteomes" id="UP001176961"/>
    </source>
</evidence>
<feature type="transmembrane region" description="Helical" evidence="6">
    <location>
        <begin position="211"/>
        <end position="230"/>
    </location>
</feature>
<feature type="transmembrane region" description="Helical" evidence="6">
    <location>
        <begin position="457"/>
        <end position="474"/>
    </location>
</feature>
<feature type="transmembrane region" description="Helical" evidence="6">
    <location>
        <begin position="426"/>
        <end position="445"/>
    </location>
</feature>
<feature type="transmembrane region" description="Helical" evidence="6">
    <location>
        <begin position="251"/>
        <end position="274"/>
    </location>
</feature>
<dbReference type="InterPro" id="IPR006043">
    <property type="entry name" value="NCS2"/>
</dbReference>
<feature type="transmembrane region" description="Helical" evidence="6">
    <location>
        <begin position="489"/>
        <end position="508"/>
    </location>
</feature>
<dbReference type="NCBIfam" id="NF037981">
    <property type="entry name" value="NCS2_1"/>
    <property type="match status" value="1"/>
</dbReference>
<dbReference type="EMBL" id="CATQJL010000305">
    <property type="protein sequence ID" value="CAJ0602735.1"/>
    <property type="molecule type" value="Genomic_DNA"/>
</dbReference>
<evidence type="ECO:0000256" key="5">
    <source>
        <dbReference type="ARBA" id="ARBA00023136"/>
    </source>
</evidence>
<evidence type="ECO:0000313" key="7">
    <source>
        <dbReference type="EMBL" id="CAJ0602735.1"/>
    </source>
</evidence>
<comment type="similarity">
    <text evidence="2">Belongs to the nucleobase:cation symporter-2 (NCS2) (TC 2.A.40) family.</text>
</comment>
<keyword evidence="4 6" id="KW-1133">Transmembrane helix</keyword>
<evidence type="ECO:0000256" key="4">
    <source>
        <dbReference type="ARBA" id="ARBA00022989"/>
    </source>
</evidence>
<dbReference type="Proteomes" id="UP001176961">
    <property type="component" value="Unassembled WGS sequence"/>
</dbReference>
<proteinExistence type="inferred from homology"/>